<dbReference type="RefSeq" id="WP_311423593.1">
    <property type="nucleotide sequence ID" value="NZ_JAVREH010000018.1"/>
</dbReference>
<dbReference type="InterPro" id="IPR040449">
    <property type="entry name" value="Peptidase_S66_N"/>
</dbReference>
<organism evidence="5 6">
    <name type="scientific">Jatrophihabitans lederbergiae</name>
    <dbReference type="NCBI Taxonomy" id="3075547"/>
    <lineage>
        <taxon>Bacteria</taxon>
        <taxon>Bacillati</taxon>
        <taxon>Actinomycetota</taxon>
        <taxon>Actinomycetes</taxon>
        <taxon>Jatrophihabitantales</taxon>
        <taxon>Jatrophihabitantaceae</taxon>
        <taxon>Jatrophihabitans</taxon>
    </lineage>
</organism>
<dbReference type="Gene3D" id="3.40.50.10740">
    <property type="entry name" value="Class I glutamine amidotransferase-like"/>
    <property type="match status" value="1"/>
</dbReference>
<dbReference type="InterPro" id="IPR003507">
    <property type="entry name" value="S66_fam"/>
</dbReference>
<dbReference type="Proteomes" id="UP001183176">
    <property type="component" value="Unassembled WGS sequence"/>
</dbReference>
<dbReference type="EMBL" id="JAVREH010000018">
    <property type="protein sequence ID" value="MDT0262444.1"/>
    <property type="molecule type" value="Genomic_DNA"/>
</dbReference>
<dbReference type="InterPro" id="IPR029062">
    <property type="entry name" value="Class_I_gatase-like"/>
</dbReference>
<dbReference type="Gene3D" id="3.50.30.60">
    <property type="entry name" value="LD-carboxypeptidase A C-terminal domain-like"/>
    <property type="match status" value="1"/>
</dbReference>
<proteinExistence type="inferred from homology"/>
<feature type="domain" description="LD-carboxypeptidase N-terminal" evidence="3">
    <location>
        <begin position="12"/>
        <end position="129"/>
    </location>
</feature>
<dbReference type="InterPro" id="IPR027478">
    <property type="entry name" value="LdcA_N"/>
</dbReference>
<dbReference type="PANTHER" id="PTHR30237">
    <property type="entry name" value="MURAMOYLTETRAPEPTIDE CARBOXYPEPTIDASE"/>
    <property type="match status" value="1"/>
</dbReference>
<dbReference type="SUPFAM" id="SSF141986">
    <property type="entry name" value="LD-carboxypeptidase A C-terminal domain-like"/>
    <property type="match status" value="1"/>
</dbReference>
<dbReference type="SUPFAM" id="SSF52317">
    <property type="entry name" value="Class I glutamine amidotransferase-like"/>
    <property type="match status" value="1"/>
</dbReference>
<dbReference type="InterPro" id="IPR027461">
    <property type="entry name" value="Carboxypeptidase_A_C_sf"/>
</dbReference>
<dbReference type="InterPro" id="IPR040921">
    <property type="entry name" value="Peptidase_S66C"/>
</dbReference>
<feature type="domain" description="LD-carboxypeptidase C-terminal" evidence="4">
    <location>
        <begin position="205"/>
        <end position="331"/>
    </location>
</feature>
<gene>
    <name evidence="5" type="ORF">RM423_13685</name>
</gene>
<protein>
    <submittedName>
        <fullName evidence="5">LD-carboxypeptidase</fullName>
    </submittedName>
</protein>
<evidence type="ECO:0000259" key="3">
    <source>
        <dbReference type="Pfam" id="PF02016"/>
    </source>
</evidence>
<evidence type="ECO:0000313" key="5">
    <source>
        <dbReference type="EMBL" id="MDT0262444.1"/>
    </source>
</evidence>
<dbReference type="Pfam" id="PF17676">
    <property type="entry name" value="Peptidase_S66C"/>
    <property type="match status" value="1"/>
</dbReference>
<comment type="similarity">
    <text evidence="1">Belongs to the peptidase S66 family.</text>
</comment>
<evidence type="ECO:0000256" key="1">
    <source>
        <dbReference type="ARBA" id="ARBA00010233"/>
    </source>
</evidence>
<keyword evidence="6" id="KW-1185">Reference proteome</keyword>
<accession>A0ABU2JD89</accession>
<dbReference type="Pfam" id="PF02016">
    <property type="entry name" value="Peptidase_S66"/>
    <property type="match status" value="1"/>
</dbReference>
<name>A0ABU2JD89_9ACTN</name>
<comment type="caution">
    <text evidence="5">The sequence shown here is derived from an EMBL/GenBank/DDBJ whole genome shotgun (WGS) entry which is preliminary data.</text>
</comment>
<dbReference type="PANTHER" id="PTHR30237:SF4">
    <property type="entry name" value="LD-CARBOXYPEPTIDASE C-TERMINAL DOMAIN-CONTAINING PROTEIN"/>
    <property type="match status" value="1"/>
</dbReference>
<sequence>MTRPLVPPGAGIAVVSPAAPAAHTMPLRLELGLRWLADAGYRPRLMPSAAGADPHPEPAERVADLHAAFADPDTRLVLGAIGGNSAVTLLPLLDPGIAREHRAATQGGSDLTSLLWFLHHHAGTPAIYGPMAAMGLAEQPAVLDVTARGIAGAWSGQPYECRPGEFWTEERLRIDAGREAAPHTQHRAASGAGGWRAPRGGGRARGRLLAGCLEALAWWVRGTPSWDLLTRSDDVVLALDIALPGSRWSASGLGGPDGVDTMLRVLAAAGAFRHVTGLVVGRPRGYLQTERAELDAALRRVVPEHIVVLTEFDLGHTQPEWALPLGVECELDADAQVLRVGAATGTGDRSADTA</sequence>
<keyword evidence="2" id="KW-0378">Hydrolase</keyword>
<evidence type="ECO:0000259" key="4">
    <source>
        <dbReference type="Pfam" id="PF17676"/>
    </source>
</evidence>
<evidence type="ECO:0000313" key="6">
    <source>
        <dbReference type="Proteomes" id="UP001183176"/>
    </source>
</evidence>
<evidence type="ECO:0000256" key="2">
    <source>
        <dbReference type="ARBA" id="ARBA00022801"/>
    </source>
</evidence>
<reference evidence="6" key="1">
    <citation type="submission" date="2023-07" db="EMBL/GenBank/DDBJ databases">
        <title>30 novel species of actinomycetes from the DSMZ collection.</title>
        <authorList>
            <person name="Nouioui I."/>
        </authorList>
    </citation>
    <scope>NUCLEOTIDE SEQUENCE [LARGE SCALE GENOMIC DNA]</scope>
    <source>
        <strain evidence="6">DSM 44399</strain>
    </source>
</reference>